<dbReference type="Pfam" id="PF00071">
    <property type="entry name" value="Ras"/>
    <property type="match status" value="1"/>
</dbReference>
<dbReference type="EMBL" id="JARGDH010000002">
    <property type="protein sequence ID" value="KAL0275420.1"/>
    <property type="molecule type" value="Genomic_DNA"/>
</dbReference>
<protein>
    <recommendedName>
        <fullName evidence="3">Rab-like protein 6</fullName>
    </recommendedName>
</protein>
<gene>
    <name evidence="2" type="ORF">PYX00_003272</name>
</gene>
<accession>A0AAW2I1B8</accession>
<dbReference type="EMBL" id="JARGDH010000002">
    <property type="protein sequence ID" value="KAL0275421.1"/>
    <property type="molecule type" value="Genomic_DNA"/>
</dbReference>
<dbReference type="SMART" id="SM00175">
    <property type="entry name" value="RAB"/>
    <property type="match status" value="1"/>
</dbReference>
<dbReference type="PRINTS" id="PR00449">
    <property type="entry name" value="RASTRNSFRMNG"/>
</dbReference>
<feature type="compositionally biased region" description="Polar residues" evidence="1">
    <location>
        <begin position="295"/>
        <end position="309"/>
    </location>
</feature>
<feature type="compositionally biased region" description="Low complexity" evidence="1">
    <location>
        <begin position="491"/>
        <end position="512"/>
    </location>
</feature>
<organism evidence="2">
    <name type="scientific">Menopon gallinae</name>
    <name type="common">poultry shaft louse</name>
    <dbReference type="NCBI Taxonomy" id="328185"/>
    <lineage>
        <taxon>Eukaryota</taxon>
        <taxon>Metazoa</taxon>
        <taxon>Ecdysozoa</taxon>
        <taxon>Arthropoda</taxon>
        <taxon>Hexapoda</taxon>
        <taxon>Insecta</taxon>
        <taxon>Pterygota</taxon>
        <taxon>Neoptera</taxon>
        <taxon>Paraneoptera</taxon>
        <taxon>Psocodea</taxon>
        <taxon>Troctomorpha</taxon>
        <taxon>Phthiraptera</taxon>
        <taxon>Amblycera</taxon>
        <taxon>Menoponidae</taxon>
        <taxon>Menopon</taxon>
    </lineage>
</organism>
<dbReference type="GO" id="GO:0003924">
    <property type="term" value="F:GTPase activity"/>
    <property type="evidence" value="ECO:0007669"/>
    <property type="project" value="InterPro"/>
</dbReference>
<feature type="region of interest" description="Disordered" evidence="1">
    <location>
        <begin position="362"/>
        <end position="439"/>
    </location>
</feature>
<dbReference type="PROSITE" id="PS51419">
    <property type="entry name" value="RAB"/>
    <property type="match status" value="1"/>
</dbReference>
<feature type="compositionally biased region" description="Basic and acidic residues" evidence="1">
    <location>
        <begin position="650"/>
        <end position="660"/>
    </location>
</feature>
<dbReference type="GO" id="GO:0005525">
    <property type="term" value="F:GTP binding"/>
    <property type="evidence" value="ECO:0007669"/>
    <property type="project" value="InterPro"/>
</dbReference>
<dbReference type="EMBL" id="JARGDH010000002">
    <property type="protein sequence ID" value="KAL0275422.1"/>
    <property type="molecule type" value="Genomic_DNA"/>
</dbReference>
<proteinExistence type="predicted"/>
<feature type="compositionally biased region" description="Pro residues" evidence="1">
    <location>
        <begin position="383"/>
        <end position="392"/>
    </location>
</feature>
<dbReference type="Pfam" id="PF08477">
    <property type="entry name" value="Roc"/>
    <property type="match status" value="1"/>
</dbReference>
<dbReference type="AlphaFoldDB" id="A0AAW2I1B8"/>
<evidence type="ECO:0000313" key="2">
    <source>
        <dbReference type="EMBL" id="KAL0275422.1"/>
    </source>
</evidence>
<feature type="region of interest" description="Disordered" evidence="1">
    <location>
        <begin position="283"/>
        <end position="316"/>
    </location>
</feature>
<name>A0AAW2I1B8_9NEOP</name>
<feature type="compositionally biased region" description="Low complexity" evidence="1">
    <location>
        <begin position="283"/>
        <end position="294"/>
    </location>
</feature>
<feature type="compositionally biased region" description="Polar residues" evidence="1">
    <location>
        <begin position="536"/>
        <end position="553"/>
    </location>
</feature>
<dbReference type="GO" id="GO:0005634">
    <property type="term" value="C:nucleus"/>
    <property type="evidence" value="ECO:0007669"/>
    <property type="project" value="TreeGrafter"/>
</dbReference>
<dbReference type="InterPro" id="IPR040385">
    <property type="entry name" value="RABL6"/>
</dbReference>
<dbReference type="SUPFAM" id="SSF52540">
    <property type="entry name" value="P-loop containing nucleoside triphosphate hydrolases"/>
    <property type="match status" value="1"/>
</dbReference>
<dbReference type="Gene3D" id="3.40.50.300">
    <property type="entry name" value="P-loop containing nucleotide triphosphate hydrolases"/>
    <property type="match status" value="1"/>
</dbReference>
<feature type="region of interest" description="Disordered" evidence="1">
    <location>
        <begin position="566"/>
        <end position="679"/>
    </location>
</feature>
<sequence>MFSALKRLTGRGDVESAPRTGHQAISANLQRKFARGVQYNMKIIIKGDRNVGKTCLFYRLQGKNFVESYTPTEEIQVACIHWNYKTTDDIVKVEVWDVVDKGKKKKTFDGLKLNNSQMEIPEEAALDAEFLDVYKGANGVILVMDITKSWTFDYIQRELPKIPEHIPIMILANHCDMSHHRTVTPHHLTFYVENLQRGPNAAQVRCCESSMRNGFGLRMLHKFFNLPFLQLQKDTLLKQLERNRHETELTIHELDLYLESDDADYNKFLENLVNRRRAKAESASSASLHASQSAQNLQYPSSPPSTGNVESEMKRSVSLRETYRIGPIGGGHPIPTGLHKTAIGVGNPHSKALGTNFHISDAISRSPGETRSSSAVASSPAVGPVPPQPAPPKESNFVSKLLGRSKSPESADTRPVNNKPAAGITSVEEFVPDEESLDRSFLEDVGQETIPANIEPESDSDDDFGNPLVSGFQDDLDPDDTTSSAKPLDIVSNGSNAVVNNASSRSSSNLSAKFHSMTLKPASSETANDNERRDSLSSVENEVVTNYTTSQPVAITGEALDSWLGCDSKWRRSPDGGEDSHSDCTKAKDDSISVGSGANGSCLDISTTKEKKKKKEKESDGKSTKKTKKKKEKTKSEGEKKKKKKSSSRSRIEDTDRDALEEFLNGPVTTPIDASYEAF</sequence>
<feature type="compositionally biased region" description="Basic residues" evidence="1">
    <location>
        <begin position="624"/>
        <end position="633"/>
    </location>
</feature>
<dbReference type="InterPro" id="IPR027417">
    <property type="entry name" value="P-loop_NTPase"/>
</dbReference>
<dbReference type="InterPro" id="IPR001806">
    <property type="entry name" value="Small_GTPase"/>
</dbReference>
<feature type="compositionally biased region" description="Low complexity" evidence="1">
    <location>
        <begin position="372"/>
        <end position="382"/>
    </location>
</feature>
<comment type="caution">
    <text evidence="2">The sequence shown here is derived from an EMBL/GenBank/DDBJ whole genome shotgun (WGS) entry which is preliminary data.</text>
</comment>
<reference evidence="2" key="1">
    <citation type="journal article" date="2024" name="Gigascience">
        <title>Chromosome-level genome of the poultry shaft louse Menopon gallinae provides insight into the host-switching and adaptive evolution of parasitic lice.</title>
        <authorList>
            <person name="Xu Y."/>
            <person name="Ma L."/>
            <person name="Liu S."/>
            <person name="Liang Y."/>
            <person name="Liu Q."/>
            <person name="He Z."/>
            <person name="Tian L."/>
            <person name="Duan Y."/>
            <person name="Cai W."/>
            <person name="Li H."/>
            <person name="Song F."/>
        </authorList>
    </citation>
    <scope>NUCLEOTIDE SEQUENCE</scope>
    <source>
        <strain evidence="2">Cailab_2023a</strain>
    </source>
</reference>
<evidence type="ECO:0000256" key="1">
    <source>
        <dbReference type="SAM" id="MobiDB-lite"/>
    </source>
</evidence>
<feature type="region of interest" description="Disordered" evidence="1">
    <location>
        <begin position="1"/>
        <end position="20"/>
    </location>
</feature>
<dbReference type="PANTHER" id="PTHR14932:SF1">
    <property type="entry name" value="RAB-LIKE PROTEIN 6"/>
    <property type="match status" value="1"/>
</dbReference>
<feature type="compositionally biased region" description="Basic and acidic residues" evidence="1">
    <location>
        <begin position="568"/>
        <end position="591"/>
    </location>
</feature>
<evidence type="ECO:0008006" key="3">
    <source>
        <dbReference type="Google" id="ProtNLM"/>
    </source>
</evidence>
<dbReference type="PANTHER" id="PTHR14932">
    <property type="entry name" value="RAS GTPASE-RELATED"/>
    <property type="match status" value="1"/>
</dbReference>
<dbReference type="GO" id="GO:0005829">
    <property type="term" value="C:cytosol"/>
    <property type="evidence" value="ECO:0007669"/>
    <property type="project" value="TreeGrafter"/>
</dbReference>
<feature type="region of interest" description="Disordered" evidence="1">
    <location>
        <begin position="451"/>
        <end position="554"/>
    </location>
</feature>